<reference evidence="1 2" key="1">
    <citation type="submission" date="2023-05" db="EMBL/GenBank/DDBJ databases">
        <title>A 100% complete, gapless, phased diploid assembly of the Scenedesmus obliquus UTEX 3031 genome.</title>
        <authorList>
            <person name="Biondi T.C."/>
            <person name="Hanschen E.R."/>
            <person name="Kwon T."/>
            <person name="Eng W."/>
            <person name="Kruse C.P.S."/>
            <person name="Koehler S.I."/>
            <person name="Kunde Y."/>
            <person name="Gleasner C.D."/>
            <person name="You Mak K.T."/>
            <person name="Polle J."/>
            <person name="Hovde B.T."/>
            <person name="Starkenburg S.R."/>
        </authorList>
    </citation>
    <scope>NUCLEOTIDE SEQUENCE [LARGE SCALE GENOMIC DNA]</scope>
    <source>
        <strain evidence="1 2">DOE0152z</strain>
    </source>
</reference>
<name>A0ABY8UG40_TETOB</name>
<dbReference type="EMBL" id="CP126219">
    <property type="protein sequence ID" value="WIA20439.1"/>
    <property type="molecule type" value="Genomic_DNA"/>
</dbReference>
<proteinExistence type="predicted"/>
<protein>
    <submittedName>
        <fullName evidence="1">Uncharacterized protein</fullName>
    </submittedName>
</protein>
<evidence type="ECO:0000313" key="1">
    <source>
        <dbReference type="EMBL" id="WIA20439.1"/>
    </source>
</evidence>
<keyword evidence="2" id="KW-1185">Reference proteome</keyword>
<dbReference type="Proteomes" id="UP001244341">
    <property type="component" value="Chromosome 12b"/>
</dbReference>
<sequence>MAANREHGVFGTKLDDLSYTRSSNGTWPYAFLRYKNTERTFNPQPYLDEKLTACGLHDEQERQQFIARCVTDMRLVPHTKEGRNGCPGGTCTAQPFRYKFWLQRADGSQEAGWRGVGGEHLLPPLQQLVAEWRAARQHAAAAAAAGAGQIHPGEAGGADEAAAALRAVMQTQNWTNEPNLVSLASHVAQMAAARDAREAQGSSAEAAKARAAAEEAITERERISAVKELLGGVLSGVQRLQAGGAAVAGGPGLLAGGNMQALPAGMSGGCQVAEEAD</sequence>
<evidence type="ECO:0000313" key="2">
    <source>
        <dbReference type="Proteomes" id="UP001244341"/>
    </source>
</evidence>
<organism evidence="1 2">
    <name type="scientific">Tetradesmus obliquus</name>
    <name type="common">Green alga</name>
    <name type="synonym">Acutodesmus obliquus</name>
    <dbReference type="NCBI Taxonomy" id="3088"/>
    <lineage>
        <taxon>Eukaryota</taxon>
        <taxon>Viridiplantae</taxon>
        <taxon>Chlorophyta</taxon>
        <taxon>core chlorophytes</taxon>
        <taxon>Chlorophyceae</taxon>
        <taxon>CS clade</taxon>
        <taxon>Sphaeropleales</taxon>
        <taxon>Scenedesmaceae</taxon>
        <taxon>Tetradesmus</taxon>
    </lineage>
</organism>
<gene>
    <name evidence="1" type="ORF">OEZ85_004850</name>
</gene>
<accession>A0ABY8UG40</accession>